<name>A0A8S1KXM7_9CILI</name>
<dbReference type="AlphaFoldDB" id="A0A8S1KXM7"/>
<gene>
    <name evidence="1" type="ORF">PSON_ATCC_30995.1.T0120321</name>
</gene>
<sequence>MQIKVSLIFHIDKQLLINSQYNLNSAVQESEGYSCAIAAAKLIIKQFGSIDITKTSLNRHNFENIVNWDAYKQAQDSQNYIRELEIYRNPYFYLWTRYFTTSPIWEIDNHTYYIIELADDDLNFFQFNN</sequence>
<evidence type="ECO:0000313" key="2">
    <source>
        <dbReference type="Proteomes" id="UP000692954"/>
    </source>
</evidence>
<keyword evidence="2" id="KW-1185">Reference proteome</keyword>
<reference evidence="1" key="1">
    <citation type="submission" date="2021-01" db="EMBL/GenBank/DDBJ databases">
        <authorList>
            <consortium name="Genoscope - CEA"/>
            <person name="William W."/>
        </authorList>
    </citation>
    <scope>NUCLEOTIDE SEQUENCE</scope>
</reference>
<dbReference type="Proteomes" id="UP000692954">
    <property type="component" value="Unassembled WGS sequence"/>
</dbReference>
<comment type="caution">
    <text evidence="1">The sequence shown here is derived from an EMBL/GenBank/DDBJ whole genome shotgun (WGS) entry which is preliminary data.</text>
</comment>
<accession>A0A8S1KXM7</accession>
<proteinExistence type="predicted"/>
<dbReference type="EMBL" id="CAJJDN010000012">
    <property type="protein sequence ID" value="CAD8058675.1"/>
    <property type="molecule type" value="Genomic_DNA"/>
</dbReference>
<protein>
    <submittedName>
        <fullName evidence="1">Uncharacterized protein</fullName>
    </submittedName>
</protein>
<organism evidence="1 2">
    <name type="scientific">Paramecium sonneborni</name>
    <dbReference type="NCBI Taxonomy" id="65129"/>
    <lineage>
        <taxon>Eukaryota</taxon>
        <taxon>Sar</taxon>
        <taxon>Alveolata</taxon>
        <taxon>Ciliophora</taxon>
        <taxon>Intramacronucleata</taxon>
        <taxon>Oligohymenophorea</taxon>
        <taxon>Peniculida</taxon>
        <taxon>Parameciidae</taxon>
        <taxon>Paramecium</taxon>
    </lineage>
</organism>
<evidence type="ECO:0000313" key="1">
    <source>
        <dbReference type="EMBL" id="CAD8058675.1"/>
    </source>
</evidence>